<proteinExistence type="predicted"/>
<dbReference type="Proteomes" id="UP000738349">
    <property type="component" value="Unassembled WGS sequence"/>
</dbReference>
<name>A0A9P9JI72_9HYPO</name>
<accession>A0A9P9JI72</accession>
<dbReference type="Pfam" id="PF24883">
    <property type="entry name" value="NPHP3_N"/>
    <property type="match status" value="1"/>
</dbReference>
<dbReference type="AlphaFoldDB" id="A0A9P9JI72"/>
<dbReference type="Gene3D" id="3.40.50.300">
    <property type="entry name" value="P-loop containing nucleotide triphosphate hydrolases"/>
    <property type="match status" value="1"/>
</dbReference>
<dbReference type="OrthoDB" id="194358at2759"/>
<dbReference type="SUPFAM" id="SSF52540">
    <property type="entry name" value="P-loop containing nucleoside triphosphate hydrolases"/>
    <property type="match status" value="1"/>
</dbReference>
<dbReference type="InterPro" id="IPR056884">
    <property type="entry name" value="NPHP3-like_N"/>
</dbReference>
<keyword evidence="1" id="KW-0677">Repeat</keyword>
<dbReference type="InterPro" id="IPR027417">
    <property type="entry name" value="P-loop_NTPase"/>
</dbReference>
<feature type="domain" description="Nephrocystin 3-like N-terminal" evidence="3">
    <location>
        <begin position="161"/>
        <end position="338"/>
    </location>
</feature>
<evidence type="ECO:0000259" key="3">
    <source>
        <dbReference type="Pfam" id="PF24883"/>
    </source>
</evidence>
<comment type="caution">
    <text evidence="4">The sequence shown here is derived from an EMBL/GenBank/DDBJ whole genome shotgun (WGS) entry which is preliminary data.</text>
</comment>
<feature type="region of interest" description="Disordered" evidence="2">
    <location>
        <begin position="910"/>
        <end position="935"/>
    </location>
</feature>
<evidence type="ECO:0000256" key="2">
    <source>
        <dbReference type="SAM" id="MobiDB-lite"/>
    </source>
</evidence>
<evidence type="ECO:0000313" key="5">
    <source>
        <dbReference type="Proteomes" id="UP000738349"/>
    </source>
</evidence>
<dbReference type="PANTHER" id="PTHR10039:SF14">
    <property type="entry name" value="NACHT DOMAIN-CONTAINING PROTEIN"/>
    <property type="match status" value="1"/>
</dbReference>
<keyword evidence="5" id="KW-1185">Reference proteome</keyword>
<evidence type="ECO:0000313" key="4">
    <source>
        <dbReference type="EMBL" id="KAH7175226.1"/>
    </source>
</evidence>
<reference evidence="4" key="1">
    <citation type="journal article" date="2021" name="Nat. Commun.">
        <title>Genetic determinants of endophytism in the Arabidopsis root mycobiome.</title>
        <authorList>
            <person name="Mesny F."/>
            <person name="Miyauchi S."/>
            <person name="Thiergart T."/>
            <person name="Pickel B."/>
            <person name="Atanasova L."/>
            <person name="Karlsson M."/>
            <person name="Huettel B."/>
            <person name="Barry K.W."/>
            <person name="Haridas S."/>
            <person name="Chen C."/>
            <person name="Bauer D."/>
            <person name="Andreopoulos W."/>
            <person name="Pangilinan J."/>
            <person name="LaButti K."/>
            <person name="Riley R."/>
            <person name="Lipzen A."/>
            <person name="Clum A."/>
            <person name="Drula E."/>
            <person name="Henrissat B."/>
            <person name="Kohler A."/>
            <person name="Grigoriev I.V."/>
            <person name="Martin F.M."/>
            <person name="Hacquard S."/>
        </authorList>
    </citation>
    <scope>NUCLEOTIDE SEQUENCE</scope>
    <source>
        <strain evidence="4">MPI-CAGE-AT-0147</strain>
    </source>
</reference>
<evidence type="ECO:0000256" key="1">
    <source>
        <dbReference type="ARBA" id="ARBA00022737"/>
    </source>
</evidence>
<gene>
    <name evidence="4" type="ORF">EDB81DRAFT_769469</name>
</gene>
<organism evidence="4 5">
    <name type="scientific">Dactylonectria macrodidyma</name>
    <dbReference type="NCBI Taxonomy" id="307937"/>
    <lineage>
        <taxon>Eukaryota</taxon>
        <taxon>Fungi</taxon>
        <taxon>Dikarya</taxon>
        <taxon>Ascomycota</taxon>
        <taxon>Pezizomycotina</taxon>
        <taxon>Sordariomycetes</taxon>
        <taxon>Hypocreomycetidae</taxon>
        <taxon>Hypocreales</taxon>
        <taxon>Nectriaceae</taxon>
        <taxon>Dactylonectria</taxon>
    </lineage>
</organism>
<dbReference type="PANTHER" id="PTHR10039">
    <property type="entry name" value="AMELOGENIN"/>
    <property type="match status" value="1"/>
</dbReference>
<dbReference type="EMBL" id="JAGMUV010000001">
    <property type="protein sequence ID" value="KAH7175226.1"/>
    <property type="molecule type" value="Genomic_DNA"/>
</dbReference>
<sequence>MHTGDQSEWAASALLSMLQQVYMGNSIDEDFPVYLIEKNVLQYERGKLTLRTDKIATVLARLLDMNPQRKWIVLVHDLDSLRDDVKTEVGKMLGGLIETSSTTRTRNLRVAMVGGDLKTVPELSRHFGVIHNKTEYSECLASLQFDNMNNRRDRIIPATIGTNQWVWDNPSYLAWESKESAAIWIAGKPGSGKSVLAKTMQEKLLSQCETTQSLVASWFYSARDNLTVHKQMISAVLHQLLAQDTKLFAQMKWTYRSVFMQHDGQLSNTWPVVSLKEAMSAIFTNPPISSRSCLIVADGLDEANINDVGNDCTRRDALRFMLGLTLKALPLKIIFLSRPFDDINKILKDQYFISMHHVNRPDIVFLIERGVEDLTRRLDGYDSDDEYPTAQADSSSSADYFQKAHHEKKEMVLDVENYLKVNAKGVVLWVTTVIDILKRNCKEEPLYDLKALKKHLEGLPLDLSRLYCRITADLLQSFKGSQTTLEKSRRALMWVSVATQYPLQLQDLLEIISHDFSSPGNAEVESAMGGFSDWLSFKRSVERLCGPFIEFITVNAGTKSATNEAQWLALQLSHESVRTFLQQDPGSLELGFSSTEAERRVREERRRYMREALPTLKPMLFSSIYQKEDGRQHDFCRYMESRPLMCFILLTLDFELQEVISRPDRKATLANEFGQSANSTSVFFVFPFLNAASLLRACGFFHFTEPGYPSSLFSCEGGTTLLEHLFLVACAEGKLNAVNVLLTLIIYPNSDQVAAIAASLKDAARQASISWEVLGEPRHVTHVIRPLSSTPKFTECRRCNVVTSASQVASTISQVFVDGILKRSQDTLEMRWGISFHDSPTNLSGILRSKDNRDHSIYRRTPFTKVKGEFSWEVGISRDPGRAGSDTLPMRPWLHSILRRNATEAEIDLATPSRALSQGSRRARGASQGTTGGRGSSIVSFAEMVEVRRILYKTGWIG</sequence>
<protein>
    <recommendedName>
        <fullName evidence="3">Nephrocystin 3-like N-terminal domain-containing protein</fullName>
    </recommendedName>
</protein>